<comment type="caution">
    <text evidence="2">The sequence shown here is derived from an EMBL/GenBank/DDBJ whole genome shotgun (WGS) entry which is preliminary data.</text>
</comment>
<name>A0A2P6P0D4_9EUKA</name>
<organism evidence="2 3">
    <name type="scientific">Planoprotostelium fungivorum</name>
    <dbReference type="NCBI Taxonomy" id="1890364"/>
    <lineage>
        <taxon>Eukaryota</taxon>
        <taxon>Amoebozoa</taxon>
        <taxon>Evosea</taxon>
        <taxon>Variosea</taxon>
        <taxon>Cavosteliida</taxon>
        <taxon>Cavosteliaceae</taxon>
        <taxon>Planoprotostelium</taxon>
    </lineage>
</organism>
<dbReference type="EMBL" id="MDYQ01000001">
    <property type="protein sequence ID" value="PRP89673.1"/>
    <property type="molecule type" value="Genomic_DNA"/>
</dbReference>
<gene>
    <name evidence="2" type="ORF">PROFUN_00015</name>
</gene>
<dbReference type="AlphaFoldDB" id="A0A2P6P0D4"/>
<reference evidence="2 3" key="1">
    <citation type="journal article" date="2018" name="Genome Biol. Evol.">
        <title>Multiple Roots of Fruiting Body Formation in Amoebozoa.</title>
        <authorList>
            <person name="Hillmann F."/>
            <person name="Forbes G."/>
            <person name="Novohradska S."/>
            <person name="Ferling I."/>
            <person name="Riege K."/>
            <person name="Groth M."/>
            <person name="Westermann M."/>
            <person name="Marz M."/>
            <person name="Spaller T."/>
            <person name="Winckler T."/>
            <person name="Schaap P."/>
            <person name="Glockner G."/>
        </authorList>
    </citation>
    <scope>NUCLEOTIDE SEQUENCE [LARGE SCALE GENOMIC DNA]</scope>
    <source>
        <strain evidence="2 3">Jena</strain>
    </source>
</reference>
<evidence type="ECO:0000256" key="1">
    <source>
        <dbReference type="SAM" id="MobiDB-lite"/>
    </source>
</evidence>
<dbReference type="Proteomes" id="UP000241769">
    <property type="component" value="Unassembled WGS sequence"/>
</dbReference>
<sequence>MGKLKILPRHVPYISDPIVNNIQWLDSYLCMEMTPMDKSSVCGRGGACASSASSGSHGSEGRSE</sequence>
<feature type="region of interest" description="Disordered" evidence="1">
    <location>
        <begin position="44"/>
        <end position="64"/>
    </location>
</feature>
<protein>
    <submittedName>
        <fullName evidence="2">Uncharacterized protein</fullName>
    </submittedName>
</protein>
<feature type="compositionally biased region" description="Low complexity" evidence="1">
    <location>
        <begin position="44"/>
        <end position="57"/>
    </location>
</feature>
<evidence type="ECO:0000313" key="3">
    <source>
        <dbReference type="Proteomes" id="UP000241769"/>
    </source>
</evidence>
<evidence type="ECO:0000313" key="2">
    <source>
        <dbReference type="EMBL" id="PRP89673.1"/>
    </source>
</evidence>
<proteinExistence type="predicted"/>
<accession>A0A2P6P0D4</accession>
<dbReference type="InParanoid" id="A0A2P6P0D4"/>
<keyword evidence="3" id="KW-1185">Reference proteome</keyword>